<dbReference type="InterPro" id="IPR001238">
    <property type="entry name" value="DNA-binding_RecF"/>
</dbReference>
<dbReference type="AlphaFoldDB" id="A0A967CB54"/>
<dbReference type="GO" id="GO:0006260">
    <property type="term" value="P:DNA replication"/>
    <property type="evidence" value="ECO:0007669"/>
    <property type="project" value="UniProtKB-UniRule"/>
</dbReference>
<dbReference type="PANTHER" id="PTHR32182:SF0">
    <property type="entry name" value="DNA REPLICATION AND REPAIR PROTEIN RECF"/>
    <property type="match status" value="1"/>
</dbReference>
<keyword evidence="4 9" id="KW-0963">Cytoplasm</keyword>
<comment type="function">
    <text evidence="9 10">The RecF protein is involved in DNA metabolism; it is required for DNA replication and normal SOS inducibility. RecF binds preferentially to single-stranded, linear DNA. It also seems to bind ATP.</text>
</comment>
<dbReference type="PROSITE" id="PS00618">
    <property type="entry name" value="RECF_2"/>
    <property type="match status" value="1"/>
</dbReference>
<evidence type="ECO:0000256" key="4">
    <source>
        <dbReference type="ARBA" id="ARBA00022490"/>
    </source>
</evidence>
<dbReference type="GO" id="GO:0009432">
    <property type="term" value="P:SOS response"/>
    <property type="evidence" value="ECO:0007669"/>
    <property type="project" value="UniProtKB-UniRule"/>
</dbReference>
<accession>A0A967CB54</accession>
<keyword evidence="9 10" id="KW-0227">DNA damage</keyword>
<evidence type="ECO:0000256" key="8">
    <source>
        <dbReference type="ARBA" id="ARBA00023125"/>
    </source>
</evidence>
<comment type="subcellular location">
    <subcellularLocation>
        <location evidence="1 9 10">Cytoplasm</location>
    </subcellularLocation>
</comment>
<evidence type="ECO:0000313" key="14">
    <source>
        <dbReference type="Proteomes" id="UP000761264"/>
    </source>
</evidence>
<dbReference type="GO" id="GO:0005737">
    <property type="term" value="C:cytoplasm"/>
    <property type="evidence" value="ECO:0007669"/>
    <property type="project" value="UniProtKB-SubCell"/>
</dbReference>
<dbReference type="Gene3D" id="3.40.50.300">
    <property type="entry name" value="P-loop containing nucleotide triphosphate hydrolases"/>
    <property type="match status" value="1"/>
</dbReference>
<keyword evidence="9 10" id="KW-0742">SOS response</keyword>
<dbReference type="GO" id="GO:0000731">
    <property type="term" value="P:DNA synthesis involved in DNA repair"/>
    <property type="evidence" value="ECO:0007669"/>
    <property type="project" value="TreeGrafter"/>
</dbReference>
<evidence type="ECO:0000256" key="9">
    <source>
        <dbReference type="HAMAP-Rule" id="MF_00365"/>
    </source>
</evidence>
<evidence type="ECO:0000256" key="1">
    <source>
        <dbReference type="ARBA" id="ARBA00004496"/>
    </source>
</evidence>
<keyword evidence="5 9" id="KW-0235">DNA replication</keyword>
<keyword evidence="8 9" id="KW-0238">DNA-binding</keyword>
<dbReference type="NCBIfam" id="TIGR00611">
    <property type="entry name" value="recf"/>
    <property type="match status" value="1"/>
</dbReference>
<evidence type="ECO:0000256" key="2">
    <source>
        <dbReference type="ARBA" id="ARBA00008016"/>
    </source>
</evidence>
<organism evidence="13 14">
    <name type="scientific">Pelagibius litoralis</name>
    <dbReference type="NCBI Taxonomy" id="374515"/>
    <lineage>
        <taxon>Bacteria</taxon>
        <taxon>Pseudomonadati</taxon>
        <taxon>Pseudomonadota</taxon>
        <taxon>Alphaproteobacteria</taxon>
        <taxon>Rhodospirillales</taxon>
        <taxon>Rhodovibrionaceae</taxon>
        <taxon>Pelagibius</taxon>
    </lineage>
</organism>
<dbReference type="Gene3D" id="1.20.1050.90">
    <property type="entry name" value="RecF/RecN/SMC, N-terminal domain"/>
    <property type="match status" value="1"/>
</dbReference>
<evidence type="ECO:0000256" key="3">
    <source>
        <dbReference type="ARBA" id="ARBA00020170"/>
    </source>
</evidence>
<comment type="caution">
    <text evidence="13">The sequence shown here is derived from an EMBL/GenBank/DDBJ whole genome shotgun (WGS) entry which is preliminary data.</text>
</comment>
<evidence type="ECO:0000259" key="12">
    <source>
        <dbReference type="Pfam" id="PF02463"/>
    </source>
</evidence>
<keyword evidence="6 9" id="KW-0547">Nucleotide-binding</keyword>
<dbReference type="EMBL" id="JAAQPH010000003">
    <property type="protein sequence ID" value="NIA68113.1"/>
    <property type="molecule type" value="Genomic_DNA"/>
</dbReference>
<evidence type="ECO:0000256" key="11">
    <source>
        <dbReference type="SAM" id="MobiDB-lite"/>
    </source>
</evidence>
<evidence type="ECO:0000256" key="6">
    <source>
        <dbReference type="ARBA" id="ARBA00022741"/>
    </source>
</evidence>
<dbReference type="GO" id="GO:0006302">
    <property type="term" value="P:double-strand break repair"/>
    <property type="evidence" value="ECO:0007669"/>
    <property type="project" value="TreeGrafter"/>
</dbReference>
<feature type="domain" description="RecF/RecN/SMC N-terminal" evidence="12">
    <location>
        <begin position="2"/>
        <end position="349"/>
    </location>
</feature>
<feature type="region of interest" description="Disordered" evidence="11">
    <location>
        <begin position="81"/>
        <end position="105"/>
    </location>
</feature>
<dbReference type="HAMAP" id="MF_00365">
    <property type="entry name" value="RecF"/>
    <property type="match status" value="1"/>
</dbReference>
<dbReference type="Proteomes" id="UP000761264">
    <property type="component" value="Unassembled WGS sequence"/>
</dbReference>
<evidence type="ECO:0000256" key="7">
    <source>
        <dbReference type="ARBA" id="ARBA00022840"/>
    </source>
</evidence>
<proteinExistence type="inferred from homology"/>
<comment type="similarity">
    <text evidence="2 9 10">Belongs to the RecF family.</text>
</comment>
<dbReference type="InterPro" id="IPR018078">
    <property type="entry name" value="DNA-binding_RecF_CS"/>
</dbReference>
<dbReference type="GO" id="GO:0003697">
    <property type="term" value="F:single-stranded DNA binding"/>
    <property type="evidence" value="ECO:0007669"/>
    <property type="project" value="UniProtKB-UniRule"/>
</dbReference>
<protein>
    <recommendedName>
        <fullName evidence="3 9">DNA replication and repair protein RecF</fullName>
    </recommendedName>
</protein>
<dbReference type="SUPFAM" id="SSF52540">
    <property type="entry name" value="P-loop containing nucleoside triphosphate hydrolases"/>
    <property type="match status" value="1"/>
</dbReference>
<evidence type="ECO:0000313" key="13">
    <source>
        <dbReference type="EMBL" id="NIA68113.1"/>
    </source>
</evidence>
<dbReference type="InterPro" id="IPR027417">
    <property type="entry name" value="P-loop_NTPase"/>
</dbReference>
<dbReference type="PROSITE" id="PS00617">
    <property type="entry name" value="RECF_1"/>
    <property type="match status" value="1"/>
</dbReference>
<dbReference type="InterPro" id="IPR003395">
    <property type="entry name" value="RecF/RecN/SMC_N"/>
</dbReference>
<gene>
    <name evidence="9 13" type="primary">recF</name>
    <name evidence="13" type="ORF">HBA54_05870</name>
</gene>
<evidence type="ECO:0000256" key="5">
    <source>
        <dbReference type="ARBA" id="ARBA00022705"/>
    </source>
</evidence>
<keyword evidence="7 9" id="KW-0067">ATP-binding</keyword>
<dbReference type="InterPro" id="IPR042174">
    <property type="entry name" value="RecF_2"/>
</dbReference>
<evidence type="ECO:0000256" key="10">
    <source>
        <dbReference type="RuleBase" id="RU000578"/>
    </source>
</evidence>
<keyword evidence="9 10" id="KW-0234">DNA repair</keyword>
<name>A0A967CB54_9PROT</name>
<dbReference type="Pfam" id="PF02463">
    <property type="entry name" value="SMC_N"/>
    <property type="match status" value="1"/>
</dbReference>
<dbReference type="GO" id="GO:0005524">
    <property type="term" value="F:ATP binding"/>
    <property type="evidence" value="ECO:0007669"/>
    <property type="project" value="UniProtKB-UniRule"/>
</dbReference>
<feature type="binding site" evidence="9">
    <location>
        <begin position="28"/>
        <end position="35"/>
    </location>
    <ligand>
        <name>ATP</name>
        <dbReference type="ChEBI" id="CHEBI:30616"/>
    </ligand>
</feature>
<reference evidence="13" key="1">
    <citation type="submission" date="2020-03" db="EMBL/GenBank/DDBJ databases">
        <title>Genome of Pelagibius litoralis DSM 21314T.</title>
        <authorList>
            <person name="Wang G."/>
        </authorList>
    </citation>
    <scope>NUCLEOTIDE SEQUENCE</scope>
    <source>
        <strain evidence="13">DSM 21314</strain>
    </source>
</reference>
<dbReference type="PANTHER" id="PTHR32182">
    <property type="entry name" value="DNA REPLICATION AND REPAIR PROTEIN RECF"/>
    <property type="match status" value="1"/>
</dbReference>
<sequence length="386" mass="41300">MHRLLVHEFRSYQSAELEIAAAPVVLTGANGAGKTNLLEAISFLSPGRGLRGAKLSEVDRIAPADEAGGAATAWAVAAGVTTPEGPRDLGSGRDPGNGEGASGRERRLVKIDGAVARGQQALAEVLSMVWLTPQMDGLFRDSAGGRRRFLDRLVYGFDPEHSARSNAYEHALRERARLLKSGRGDKVWFDALEDSMARHGVAIADARLTMVERLQHACDAADGPFPKARLALEGTVEQWLGEGHPALTVEDLMRERLAESRRQDAEAGGAAVGPHRSDLAAQHAAKGVAAALCSTGEQKALLIAILLAHARLQALERGSPPLLLLDEVAAHLDAERRAALYREILDMRAQAWLTGTDAADFKSLEGEAQFFTIQDGGIRPRQAGSQ</sequence>
<keyword evidence="14" id="KW-1185">Reference proteome</keyword>